<keyword evidence="6" id="KW-1185">Reference proteome</keyword>
<keyword evidence="2 4" id="KW-1133">Transmembrane helix</keyword>
<dbReference type="Proteomes" id="UP001165293">
    <property type="component" value="Unassembled WGS sequence"/>
</dbReference>
<dbReference type="EMBL" id="JAJGAK010000003">
    <property type="protein sequence ID" value="MCC8364022.1"/>
    <property type="molecule type" value="Genomic_DNA"/>
</dbReference>
<gene>
    <name evidence="5" type="ORF">LK996_13165</name>
</gene>
<reference evidence="5" key="1">
    <citation type="submission" date="2021-10" db="EMBL/GenBank/DDBJ databases">
        <authorList>
            <person name="Lyu M."/>
            <person name="Wang X."/>
            <person name="Meng X."/>
            <person name="Xu K."/>
        </authorList>
    </citation>
    <scope>NUCLEOTIDE SEQUENCE</scope>
    <source>
        <strain evidence="5">A6</strain>
    </source>
</reference>
<dbReference type="CDD" id="cd06174">
    <property type="entry name" value="MFS"/>
    <property type="match status" value="1"/>
</dbReference>
<feature type="transmembrane region" description="Helical" evidence="4">
    <location>
        <begin position="290"/>
        <end position="309"/>
    </location>
</feature>
<evidence type="ECO:0000256" key="1">
    <source>
        <dbReference type="ARBA" id="ARBA00022692"/>
    </source>
</evidence>
<evidence type="ECO:0000256" key="3">
    <source>
        <dbReference type="ARBA" id="ARBA00023136"/>
    </source>
</evidence>
<dbReference type="PANTHER" id="PTHR43596:SF1">
    <property type="entry name" value="ADP,ATP CARRIER PROTEIN"/>
    <property type="match status" value="1"/>
</dbReference>
<dbReference type="PANTHER" id="PTHR43596">
    <property type="entry name" value="ADP,ATP CARRIER PROTEIN"/>
    <property type="match status" value="1"/>
</dbReference>
<feature type="transmembrane region" description="Helical" evidence="4">
    <location>
        <begin position="74"/>
        <end position="96"/>
    </location>
</feature>
<evidence type="ECO:0000256" key="4">
    <source>
        <dbReference type="SAM" id="Phobius"/>
    </source>
</evidence>
<keyword evidence="3 4" id="KW-0472">Membrane</keyword>
<accession>A0ABS8JK88</accession>
<dbReference type="SUPFAM" id="SSF103473">
    <property type="entry name" value="MFS general substrate transporter"/>
    <property type="match status" value="1"/>
</dbReference>
<comment type="caution">
    <text evidence="5">The sequence shown here is derived from an EMBL/GenBank/DDBJ whole genome shotgun (WGS) entry which is preliminary data.</text>
</comment>
<dbReference type="Pfam" id="PF07690">
    <property type="entry name" value="MFS_1"/>
    <property type="match status" value="1"/>
</dbReference>
<feature type="transmembrane region" description="Helical" evidence="4">
    <location>
        <begin position="165"/>
        <end position="187"/>
    </location>
</feature>
<name>A0ABS8JK88_9GAMM</name>
<dbReference type="Gene3D" id="1.20.1250.20">
    <property type="entry name" value="MFS general substrate transporter like domains"/>
    <property type="match status" value="1"/>
</dbReference>
<keyword evidence="1 4" id="KW-0812">Transmembrane</keyword>
<feature type="transmembrane region" description="Helical" evidence="4">
    <location>
        <begin position="253"/>
        <end position="270"/>
    </location>
</feature>
<organism evidence="5 6">
    <name type="scientific">Noviluteimonas lactosilytica</name>
    <dbReference type="NCBI Taxonomy" id="2888523"/>
    <lineage>
        <taxon>Bacteria</taxon>
        <taxon>Pseudomonadati</taxon>
        <taxon>Pseudomonadota</taxon>
        <taxon>Gammaproteobacteria</taxon>
        <taxon>Lysobacterales</taxon>
        <taxon>Lysobacteraceae</taxon>
        <taxon>Noviluteimonas</taxon>
    </lineage>
</organism>
<feature type="transmembrane region" description="Helical" evidence="4">
    <location>
        <begin position="321"/>
        <end position="339"/>
    </location>
</feature>
<feature type="transmembrane region" description="Helical" evidence="4">
    <location>
        <begin position="131"/>
        <end position="153"/>
    </location>
</feature>
<sequence length="447" mass="49054">MADPTDRPGLRAALAESPPLWWSILYFFSLLTGYYVLRPVRDAMGASSDAVAVFPRAWVAWVEARGQDIGDFTLQVLFTGTFLVMLVLQPLYGALVARFPRRVFLPAVYAIFIACLFAFFLAFHYQVAGRGIVFFIWTAVFNLFAVTVFWSFMADVFDNAHAKGIYGYIGAGGTVGALVGPTITRVFAERVGVANLMLVSIGFLCVCLFCIFKLRPWALKREHERGEASGERAMGGSVWAGLRLVARVPLMRAMAMLMFFGVGVGTLLYNEQAKIVRNAFGADAAGATTYFANIDLAINLFAITLQLFVTRWLLRRFGVGPALLIPGFAVLLGFCMLAASPFPMLVAAVQVATRGGEFGLGKPGRETIYTRVEREWRYKAKAAIDTFVYRTGDVTFVWLHKALALFGSQVVFLAGVFIAGMFTLGAWRVVRLQGTLPGASKPGDTRP</sequence>
<dbReference type="InterPro" id="IPR011701">
    <property type="entry name" value="MFS"/>
</dbReference>
<evidence type="ECO:0000313" key="5">
    <source>
        <dbReference type="EMBL" id="MCC8364022.1"/>
    </source>
</evidence>
<protein>
    <submittedName>
        <fullName evidence="5">MFS transporter</fullName>
    </submittedName>
</protein>
<evidence type="ECO:0000256" key="2">
    <source>
        <dbReference type="ARBA" id="ARBA00022989"/>
    </source>
</evidence>
<evidence type="ECO:0000313" key="6">
    <source>
        <dbReference type="Proteomes" id="UP001165293"/>
    </source>
</evidence>
<feature type="transmembrane region" description="Helical" evidence="4">
    <location>
        <begin position="20"/>
        <end position="37"/>
    </location>
</feature>
<feature type="transmembrane region" description="Helical" evidence="4">
    <location>
        <begin position="103"/>
        <end position="125"/>
    </location>
</feature>
<feature type="transmembrane region" description="Helical" evidence="4">
    <location>
        <begin position="193"/>
        <end position="212"/>
    </location>
</feature>
<dbReference type="InterPro" id="IPR036259">
    <property type="entry name" value="MFS_trans_sf"/>
</dbReference>
<proteinExistence type="predicted"/>
<feature type="transmembrane region" description="Helical" evidence="4">
    <location>
        <begin position="402"/>
        <end position="427"/>
    </location>
</feature>